<dbReference type="PANTHER" id="PTHR43300">
    <property type="entry name" value="ACETYLTRANSFERASE"/>
    <property type="match status" value="1"/>
</dbReference>
<proteinExistence type="inferred from homology"/>
<organism evidence="2 3">
    <name type="scientific">Xaviernesmea oryzae</name>
    <dbReference type="NCBI Taxonomy" id="464029"/>
    <lineage>
        <taxon>Bacteria</taxon>
        <taxon>Pseudomonadati</taxon>
        <taxon>Pseudomonadota</taxon>
        <taxon>Alphaproteobacteria</taxon>
        <taxon>Hyphomicrobiales</taxon>
        <taxon>Rhizobiaceae</taxon>
        <taxon>Rhizobium/Agrobacterium group</taxon>
        <taxon>Xaviernesmea</taxon>
    </lineage>
</organism>
<comment type="caution">
    <text evidence="2">The sequence shown here is derived from an EMBL/GenBank/DDBJ whole genome shotgun (WGS) entry which is preliminary data.</text>
</comment>
<gene>
    <name evidence="2" type="ORF">BJF93_22360</name>
</gene>
<reference evidence="2 3" key="1">
    <citation type="submission" date="2016-09" db="EMBL/GenBank/DDBJ databases">
        <title>Rhizobium sp. nov., a novel species isolated from the rice rhizosphere.</title>
        <authorList>
            <person name="Zhao J."/>
            <person name="Zhang X."/>
        </authorList>
    </citation>
    <scope>NUCLEOTIDE SEQUENCE [LARGE SCALE GENOMIC DNA]</scope>
    <source>
        <strain evidence="2 3">1.7048</strain>
    </source>
</reference>
<sequence>MIYIRVTDDIEARLKAQNVIVPAGAHVYAPQGFEIHAPFGLFAGCSFENAAHLGAFSYSWSSLNRIKKIGRYCSIAANVSFGAVEHPTDWLSTSGALYDRHFLGGGFIPSDSAFQIRSLDGSEQKRQDITIGNDVWIGERAYIRGGVNLGDGCIIGTNAVVTKDVPAYAIVVGNPGRVVKMRFTDEIIQRLLESKWHEYSYLDFKGMAVNHVEKFLYLFEKRVARGVFEPYVAPQIRFPDDFT</sequence>
<dbReference type="Gene3D" id="2.160.10.10">
    <property type="entry name" value="Hexapeptide repeat proteins"/>
    <property type="match status" value="1"/>
</dbReference>
<dbReference type="InterPro" id="IPR011004">
    <property type="entry name" value="Trimer_LpxA-like_sf"/>
</dbReference>
<dbReference type="Pfam" id="PF00132">
    <property type="entry name" value="Hexapep"/>
    <property type="match status" value="1"/>
</dbReference>
<dbReference type="PANTHER" id="PTHR43300:SF11">
    <property type="entry name" value="ACETYLTRANSFERASE RV3034C-RELATED"/>
    <property type="match status" value="1"/>
</dbReference>
<evidence type="ECO:0000313" key="2">
    <source>
        <dbReference type="EMBL" id="OLP62411.1"/>
    </source>
</evidence>
<dbReference type="InterPro" id="IPR050179">
    <property type="entry name" value="Trans_hexapeptide_repeat"/>
</dbReference>
<dbReference type="SUPFAM" id="SSF51161">
    <property type="entry name" value="Trimeric LpxA-like enzymes"/>
    <property type="match status" value="1"/>
</dbReference>
<dbReference type="AlphaFoldDB" id="A0A1Q9B316"/>
<dbReference type="CDD" id="cd03349">
    <property type="entry name" value="LbH_XAT"/>
    <property type="match status" value="1"/>
</dbReference>
<evidence type="ECO:0000256" key="1">
    <source>
        <dbReference type="ARBA" id="ARBA00007274"/>
    </source>
</evidence>
<dbReference type="InterPro" id="IPR001451">
    <property type="entry name" value="Hexapep"/>
</dbReference>
<accession>A0A1Q9B316</accession>
<dbReference type="RefSeq" id="WP_075625521.1">
    <property type="nucleotide sequence ID" value="NZ_FOAM01000021.1"/>
</dbReference>
<evidence type="ECO:0008006" key="4">
    <source>
        <dbReference type="Google" id="ProtNLM"/>
    </source>
</evidence>
<comment type="similarity">
    <text evidence="1">Belongs to the transferase hexapeptide repeat family.</text>
</comment>
<evidence type="ECO:0000313" key="3">
    <source>
        <dbReference type="Proteomes" id="UP000186364"/>
    </source>
</evidence>
<keyword evidence="3" id="KW-1185">Reference proteome</keyword>
<dbReference type="OrthoDB" id="9815592at2"/>
<name>A0A1Q9B316_9HYPH</name>
<dbReference type="EMBL" id="MKIP01000025">
    <property type="protein sequence ID" value="OLP62411.1"/>
    <property type="molecule type" value="Genomic_DNA"/>
</dbReference>
<dbReference type="Proteomes" id="UP000186364">
    <property type="component" value="Unassembled WGS sequence"/>
</dbReference>
<protein>
    <recommendedName>
        <fullName evidence="4">Acetyltransferase</fullName>
    </recommendedName>
</protein>